<comment type="similarity">
    <text evidence="1">Belongs to the bacterial solute-binding protein 3 family.</text>
</comment>
<organism evidence="5 6">
    <name type="scientific">Pseudoalteromonas peptidolytica F12-50-A1</name>
    <dbReference type="NCBI Taxonomy" id="1315280"/>
    <lineage>
        <taxon>Bacteria</taxon>
        <taxon>Pseudomonadati</taxon>
        <taxon>Pseudomonadota</taxon>
        <taxon>Gammaproteobacteria</taxon>
        <taxon>Alteromonadales</taxon>
        <taxon>Pseudoalteromonadaceae</taxon>
        <taxon>Pseudoalteromonas</taxon>
    </lineage>
</organism>
<evidence type="ECO:0000259" key="4">
    <source>
        <dbReference type="Pfam" id="PF00497"/>
    </source>
</evidence>
<dbReference type="InterPro" id="IPR001638">
    <property type="entry name" value="Solute-binding_3/MltF_N"/>
</dbReference>
<dbReference type="PANTHER" id="PTHR35936">
    <property type="entry name" value="MEMBRANE-BOUND LYTIC MUREIN TRANSGLYCOSYLASE F"/>
    <property type="match status" value="1"/>
</dbReference>
<dbReference type="PANTHER" id="PTHR35936:SF25">
    <property type="entry name" value="ABC TRANSPORTER SUBSTRATE-BINDING PROTEIN"/>
    <property type="match status" value="1"/>
</dbReference>
<dbReference type="Pfam" id="PF00497">
    <property type="entry name" value="SBP_bac_3"/>
    <property type="match status" value="1"/>
</dbReference>
<evidence type="ECO:0000313" key="5">
    <source>
        <dbReference type="EMBL" id="MBE0349213.1"/>
    </source>
</evidence>
<feature type="signal peptide" evidence="3">
    <location>
        <begin position="1"/>
        <end position="18"/>
    </location>
</feature>
<dbReference type="EMBL" id="AQHF01000034">
    <property type="protein sequence ID" value="MBE0349213.1"/>
    <property type="molecule type" value="Genomic_DNA"/>
</dbReference>
<sequence length="259" mass="29845">MIQLLSLILLACSLFASAQPKRVVTVATGEYPPYTGKQLANDGFVNHIIRLALESQGYQVHFEYLPWKRSFQSTHLGQFDMASYWVCEPEYADSFYCSDEIYKGNLLAYFRKTTPLPKWENIYDLKKFRIGATLGYEYVPEFHKAVEQGELDVLMVTDDKHSLNMLFNDRVDLVLLSDVAMQALLIKAFTPEHATLIHASDKPFLAYTAHVLFPKSREGSLVLKNDFNKGLSQLKRSREWDRQWQRLLNAEFHPDAAIN</sequence>
<reference evidence="5 6" key="1">
    <citation type="submission" date="2015-06" db="EMBL/GenBank/DDBJ databases">
        <title>Genome sequence of Pseudoalteromonas peptidolytica.</title>
        <authorList>
            <person name="Xie B.-B."/>
            <person name="Rong J.-C."/>
            <person name="Qin Q.-L."/>
            <person name="Zhang Y.-Z."/>
        </authorList>
    </citation>
    <scope>NUCLEOTIDE SEQUENCE [LARGE SCALE GENOMIC DNA]</scope>
    <source>
        <strain evidence="5 6">F12-50-A1</strain>
    </source>
</reference>
<keyword evidence="2 3" id="KW-0732">Signal</keyword>
<gene>
    <name evidence="5" type="ORF">PPEP_b1163</name>
</gene>
<evidence type="ECO:0000256" key="2">
    <source>
        <dbReference type="ARBA" id="ARBA00022729"/>
    </source>
</evidence>
<evidence type="ECO:0000313" key="6">
    <source>
        <dbReference type="Proteomes" id="UP000660708"/>
    </source>
</evidence>
<dbReference type="SUPFAM" id="SSF53850">
    <property type="entry name" value="Periplasmic binding protein-like II"/>
    <property type="match status" value="1"/>
</dbReference>
<evidence type="ECO:0000256" key="3">
    <source>
        <dbReference type="SAM" id="SignalP"/>
    </source>
</evidence>
<name>A0A8I0N1J9_9GAMM</name>
<feature type="domain" description="Solute-binding protein family 3/N-terminal" evidence="4">
    <location>
        <begin position="27"/>
        <end position="242"/>
    </location>
</feature>
<accession>A0A8I0N1J9</accession>
<proteinExistence type="inferred from homology"/>
<protein>
    <submittedName>
        <fullName evidence="5">Polar amino acid transport system substrate-binding protein</fullName>
    </submittedName>
</protein>
<evidence type="ECO:0000256" key="1">
    <source>
        <dbReference type="ARBA" id="ARBA00010333"/>
    </source>
</evidence>
<keyword evidence="6" id="KW-1185">Reference proteome</keyword>
<dbReference type="Proteomes" id="UP000660708">
    <property type="component" value="Unassembled WGS sequence"/>
</dbReference>
<dbReference type="AlphaFoldDB" id="A0A8I0N1J9"/>
<dbReference type="RefSeq" id="WP_147390749.1">
    <property type="nucleotide sequence ID" value="NZ_AQHF01000034.1"/>
</dbReference>
<feature type="chain" id="PRO_5034501938" evidence="3">
    <location>
        <begin position="19"/>
        <end position="259"/>
    </location>
</feature>
<comment type="caution">
    <text evidence="5">The sequence shown here is derived from an EMBL/GenBank/DDBJ whole genome shotgun (WGS) entry which is preliminary data.</text>
</comment>
<dbReference type="Gene3D" id="3.40.190.10">
    <property type="entry name" value="Periplasmic binding protein-like II"/>
    <property type="match status" value="2"/>
</dbReference>